<evidence type="ECO:0000313" key="8">
    <source>
        <dbReference type="Ensembl" id="ENSPMGP00000006570.1"/>
    </source>
</evidence>
<keyword evidence="1" id="KW-0479">Metal-binding</keyword>
<dbReference type="Proteomes" id="UP000261520">
    <property type="component" value="Unplaced"/>
</dbReference>
<dbReference type="PANTHER" id="PTHR46927">
    <property type="entry name" value="AGAP005574-PA"/>
    <property type="match status" value="1"/>
</dbReference>
<dbReference type="SUPFAM" id="SSF57716">
    <property type="entry name" value="Glucocorticoid receptor-like (DNA-binding domain)"/>
    <property type="match status" value="1"/>
</dbReference>
<feature type="coiled-coil region" evidence="6">
    <location>
        <begin position="160"/>
        <end position="215"/>
    </location>
</feature>
<dbReference type="InterPro" id="IPR006612">
    <property type="entry name" value="THAP_Znf"/>
</dbReference>
<accession>A0A3B3ZPW7</accession>
<evidence type="ECO:0000256" key="2">
    <source>
        <dbReference type="ARBA" id="ARBA00022771"/>
    </source>
</evidence>
<dbReference type="PANTHER" id="PTHR46927:SF2">
    <property type="entry name" value="THAP DOMAIN-CONTAINING PROTEIN 8"/>
    <property type="match status" value="1"/>
</dbReference>
<dbReference type="GO" id="GO:0008270">
    <property type="term" value="F:zinc ion binding"/>
    <property type="evidence" value="ECO:0007669"/>
    <property type="project" value="UniProtKB-KW"/>
</dbReference>
<reference evidence="8" key="2">
    <citation type="submission" date="2025-09" db="UniProtKB">
        <authorList>
            <consortium name="Ensembl"/>
        </authorList>
    </citation>
    <scope>IDENTIFICATION</scope>
</reference>
<dbReference type="Ensembl" id="ENSPMGT00000006987.1">
    <property type="protein sequence ID" value="ENSPMGP00000006570.1"/>
    <property type="gene ID" value="ENSPMGG00000005510.1"/>
</dbReference>
<organism evidence="8 9">
    <name type="scientific">Periophthalmus magnuspinnatus</name>
    <dbReference type="NCBI Taxonomy" id="409849"/>
    <lineage>
        <taxon>Eukaryota</taxon>
        <taxon>Metazoa</taxon>
        <taxon>Chordata</taxon>
        <taxon>Craniata</taxon>
        <taxon>Vertebrata</taxon>
        <taxon>Euteleostomi</taxon>
        <taxon>Actinopterygii</taxon>
        <taxon>Neopterygii</taxon>
        <taxon>Teleostei</taxon>
        <taxon>Neoteleostei</taxon>
        <taxon>Acanthomorphata</taxon>
        <taxon>Gobiaria</taxon>
        <taxon>Gobiiformes</taxon>
        <taxon>Gobioidei</taxon>
        <taxon>Gobiidae</taxon>
        <taxon>Oxudercinae</taxon>
        <taxon>Periophthalmus</taxon>
    </lineage>
</organism>
<evidence type="ECO:0000259" key="7">
    <source>
        <dbReference type="PROSITE" id="PS50950"/>
    </source>
</evidence>
<dbReference type="Gene3D" id="6.20.210.20">
    <property type="entry name" value="THAP domain"/>
    <property type="match status" value="1"/>
</dbReference>
<dbReference type="InterPro" id="IPR038441">
    <property type="entry name" value="THAP_Znf_sf"/>
</dbReference>
<dbReference type="Pfam" id="PF05485">
    <property type="entry name" value="THAP"/>
    <property type="match status" value="1"/>
</dbReference>
<keyword evidence="6" id="KW-0175">Coiled coil</keyword>
<name>A0A3B3ZPW7_9GOBI</name>
<evidence type="ECO:0000256" key="6">
    <source>
        <dbReference type="SAM" id="Coils"/>
    </source>
</evidence>
<dbReference type="SMART" id="SM00980">
    <property type="entry name" value="THAP"/>
    <property type="match status" value="1"/>
</dbReference>
<reference evidence="8" key="1">
    <citation type="submission" date="2025-08" db="UniProtKB">
        <authorList>
            <consortium name="Ensembl"/>
        </authorList>
    </citation>
    <scope>IDENTIFICATION</scope>
</reference>
<dbReference type="SMART" id="SM00692">
    <property type="entry name" value="DM3"/>
    <property type="match status" value="1"/>
</dbReference>
<evidence type="ECO:0000256" key="1">
    <source>
        <dbReference type="ARBA" id="ARBA00022723"/>
    </source>
</evidence>
<keyword evidence="4 5" id="KW-0238">DNA-binding</keyword>
<keyword evidence="9" id="KW-1185">Reference proteome</keyword>
<dbReference type="InterPro" id="IPR052224">
    <property type="entry name" value="THAP_domain_protein"/>
</dbReference>
<sequence length="225" mass="26662">MPKNCSVPHCKTTPGNKKNFYKFPLHDPERLHLWLRNMGKNNWTPSRHQYICHKHFAPSNFKVCWGVRYLKNTAVPTLFQVNAWIDACFLLQKNKNKKCIWHSTHCGSYGKGLKCRIHYSGNILASVIGHNGLPNWYILYIVNKIIFLNFNSYHKNSVSKEQLQATVVELQRKMKLLQQRHCTHLEKLEELERTVGQLRQSKLLYEERLQRLERVNMNNYDSQKL</sequence>
<dbReference type="GO" id="GO:0003677">
    <property type="term" value="F:DNA binding"/>
    <property type="evidence" value="ECO:0007669"/>
    <property type="project" value="UniProtKB-UniRule"/>
</dbReference>
<keyword evidence="2 5" id="KW-0863">Zinc-finger</keyword>
<evidence type="ECO:0000256" key="4">
    <source>
        <dbReference type="ARBA" id="ARBA00023125"/>
    </source>
</evidence>
<evidence type="ECO:0000256" key="3">
    <source>
        <dbReference type="ARBA" id="ARBA00022833"/>
    </source>
</evidence>
<dbReference type="PROSITE" id="PS50950">
    <property type="entry name" value="ZF_THAP"/>
    <property type="match status" value="1"/>
</dbReference>
<keyword evidence="3" id="KW-0862">Zinc</keyword>
<proteinExistence type="predicted"/>
<feature type="domain" description="THAP-type" evidence="7">
    <location>
        <begin position="1"/>
        <end position="79"/>
    </location>
</feature>
<evidence type="ECO:0000313" key="9">
    <source>
        <dbReference type="Proteomes" id="UP000261520"/>
    </source>
</evidence>
<dbReference type="AlphaFoldDB" id="A0A3B3ZPW7"/>
<protein>
    <recommendedName>
        <fullName evidence="7">THAP-type domain-containing protein</fullName>
    </recommendedName>
</protein>
<evidence type="ECO:0000256" key="5">
    <source>
        <dbReference type="PROSITE-ProRule" id="PRU00309"/>
    </source>
</evidence>